<feature type="region of interest" description="Disordered" evidence="1">
    <location>
        <begin position="659"/>
        <end position="678"/>
    </location>
</feature>
<keyword evidence="4" id="KW-1185">Reference proteome</keyword>
<accession>A0ABS1LGR3</accession>
<dbReference type="Proteomes" id="UP000675409">
    <property type="component" value="Unassembled WGS sequence"/>
</dbReference>
<organism evidence="3 4">
    <name type="scientific">Myceligenerans indicum</name>
    <dbReference type="NCBI Taxonomy" id="2593663"/>
    <lineage>
        <taxon>Bacteria</taxon>
        <taxon>Bacillati</taxon>
        <taxon>Actinomycetota</taxon>
        <taxon>Actinomycetes</taxon>
        <taxon>Micrococcales</taxon>
        <taxon>Promicromonosporaceae</taxon>
        <taxon>Myceligenerans</taxon>
    </lineage>
</organism>
<dbReference type="SUPFAM" id="SSF48452">
    <property type="entry name" value="TPR-like"/>
    <property type="match status" value="1"/>
</dbReference>
<dbReference type="PANTHER" id="PTHR10098">
    <property type="entry name" value="RAPSYN-RELATED"/>
    <property type="match status" value="1"/>
</dbReference>
<evidence type="ECO:0000256" key="1">
    <source>
        <dbReference type="SAM" id="MobiDB-lite"/>
    </source>
</evidence>
<dbReference type="InterPro" id="IPR024983">
    <property type="entry name" value="CHAT_dom"/>
</dbReference>
<comment type="caution">
    <text evidence="3">The sequence shown here is derived from an EMBL/GenBank/DDBJ whole genome shotgun (WGS) entry which is preliminary data.</text>
</comment>
<dbReference type="SMART" id="SM00028">
    <property type="entry name" value="TPR"/>
    <property type="match status" value="4"/>
</dbReference>
<sequence>MDVVDNDQWKTLTEQLDIARGFNRRKRWEEAEEVYGSLLGRLAGVDEEGLGDGERRQWSDLAVRARIGLAWSLHMITNSLVEPMRLCDAAHEIAERAPGASLRSVVLGQKAILHRLSGNPRRALELLSEALAVHDVSNHRDVAVTYLSRGNVYSEFGMFDAARRDYEESYAHAKVVGEPLSISSALQNIGYAQYALGDLPSALASMEEAQDIRQGDDGIPMLGRAEVLFESGLLEDAERLLRTATGYLERARLRADHAEAEWYRARCLLGLRQYDDARAVAGHARRLFTEVGNRPMAVLTHVLELEAELADARSKPPGGPTVRRRAETALEAAAEGDVTGSFLGHHPGHAARLVAARWFVLAGDLGRARETFDVVGRDRPGMPLTSRVQRFVVAAQLAFAEGNRSRGLRAVRQGFRLLAEHRLRLGAVESVTAAAAHGVDLQLVDVGAALETGRAHALFDAVERGRSTFAGAGRVTPPDDPQAAELLTEARGLLAAAREIPADAEHAAERDALSRRARRIQEQVRERSWLHSGDAEVQRPVTVRETVRALSGDAAAVNYVIFGGRLRAVRASARGANVLDLGEPGDVAELVRRVRADIAVAANNHIPPLLREAARASLDRSLKKLDAIVLAPLGVDGDLHVVAREPLLGIPWTALPSRQGRRTSVNSHMARGRRDARPGTDHRLLAAAGPHVAHGVGEVSVVGTEWPGATVLTGASATTAAVREALATHDVIHLAAHGRHDADNPLFASIDLADGPLFAHELDGMRLPGSVVVLAACEVGGSSEVVGGEVLGLTSVLLRLGARAVIAAVAPLPDALAAQVMPRFHARLRATDDPEASLAAACAETPEPVPLVCFSSLEGL</sequence>
<dbReference type="EMBL" id="JABBYC010000003">
    <property type="protein sequence ID" value="MBL0885386.1"/>
    <property type="molecule type" value="Genomic_DNA"/>
</dbReference>
<name>A0ABS1LGR3_9MICO</name>
<dbReference type="InterPro" id="IPR019734">
    <property type="entry name" value="TPR_rpt"/>
</dbReference>
<dbReference type="InterPro" id="IPR011990">
    <property type="entry name" value="TPR-like_helical_dom_sf"/>
</dbReference>
<feature type="domain" description="CHAT" evidence="2">
    <location>
        <begin position="620"/>
        <end position="841"/>
    </location>
</feature>
<dbReference type="Pfam" id="PF12770">
    <property type="entry name" value="CHAT"/>
    <property type="match status" value="1"/>
</dbReference>
<protein>
    <submittedName>
        <fullName evidence="3">CHAT domain-containing protein</fullName>
    </submittedName>
</protein>
<evidence type="ECO:0000313" key="3">
    <source>
        <dbReference type="EMBL" id="MBL0885386.1"/>
    </source>
</evidence>
<reference evidence="3 4" key="1">
    <citation type="journal article" date="2021" name="Arch. Microbiol.">
        <title>Myceligenerans indicum sp. nov., an actinobacterium isolated from mangrove sediment of Sundarbans, India.</title>
        <authorList>
            <person name="Asha K."/>
            <person name="Bhadury P."/>
        </authorList>
    </citation>
    <scope>NUCLEOTIDE SEQUENCE [LARGE SCALE GENOMIC DNA]</scope>
    <source>
        <strain evidence="3 4">I2</strain>
    </source>
</reference>
<proteinExistence type="predicted"/>
<evidence type="ECO:0000259" key="2">
    <source>
        <dbReference type="Pfam" id="PF12770"/>
    </source>
</evidence>
<evidence type="ECO:0000313" key="4">
    <source>
        <dbReference type="Proteomes" id="UP000675409"/>
    </source>
</evidence>
<gene>
    <name evidence="3" type="ORF">HGK34_03655</name>
</gene>
<dbReference type="Gene3D" id="1.25.40.10">
    <property type="entry name" value="Tetratricopeptide repeat domain"/>
    <property type="match status" value="1"/>
</dbReference>
<dbReference type="PANTHER" id="PTHR10098:SF108">
    <property type="entry name" value="TETRATRICOPEPTIDE REPEAT PROTEIN 28"/>
    <property type="match status" value="1"/>
</dbReference>
<dbReference type="Pfam" id="PF13424">
    <property type="entry name" value="TPR_12"/>
    <property type="match status" value="1"/>
</dbReference>